<proteinExistence type="predicted"/>
<dbReference type="Pfam" id="PF04859">
    <property type="entry name" value="DUF641"/>
    <property type="match status" value="1"/>
</dbReference>
<organism evidence="3 4">
    <name type="scientific">Vanilla planifolia</name>
    <name type="common">Vanilla</name>
    <dbReference type="NCBI Taxonomy" id="51239"/>
    <lineage>
        <taxon>Eukaryota</taxon>
        <taxon>Viridiplantae</taxon>
        <taxon>Streptophyta</taxon>
        <taxon>Embryophyta</taxon>
        <taxon>Tracheophyta</taxon>
        <taxon>Spermatophyta</taxon>
        <taxon>Magnoliopsida</taxon>
        <taxon>Liliopsida</taxon>
        <taxon>Asparagales</taxon>
        <taxon>Orchidaceae</taxon>
        <taxon>Vanilloideae</taxon>
        <taxon>Vanilleae</taxon>
        <taxon>Vanilla</taxon>
    </lineage>
</organism>
<keyword evidence="4" id="KW-1185">Reference proteome</keyword>
<evidence type="ECO:0000313" key="3">
    <source>
        <dbReference type="EMBL" id="KAG0495881.1"/>
    </source>
</evidence>
<evidence type="ECO:0000256" key="1">
    <source>
        <dbReference type="SAM" id="Coils"/>
    </source>
</evidence>
<dbReference type="Proteomes" id="UP000636800">
    <property type="component" value="Chromosome 1"/>
</dbReference>
<dbReference type="AlphaFoldDB" id="A0A835VGR2"/>
<reference evidence="3 4" key="1">
    <citation type="journal article" date="2020" name="Nat. Food">
        <title>A phased Vanilla planifolia genome enables genetic improvement of flavour and production.</title>
        <authorList>
            <person name="Hasing T."/>
            <person name="Tang H."/>
            <person name="Brym M."/>
            <person name="Khazi F."/>
            <person name="Huang T."/>
            <person name="Chambers A.H."/>
        </authorList>
    </citation>
    <scope>NUCLEOTIDE SEQUENCE [LARGE SCALE GENOMIC DNA]</scope>
    <source>
        <tissue evidence="3">Leaf</tissue>
    </source>
</reference>
<dbReference type="EMBL" id="JADCNL010000001">
    <property type="protein sequence ID" value="KAG0495881.1"/>
    <property type="molecule type" value="Genomic_DNA"/>
</dbReference>
<evidence type="ECO:0000259" key="2">
    <source>
        <dbReference type="Pfam" id="PF04859"/>
    </source>
</evidence>
<gene>
    <name evidence="3" type="ORF">HPP92_000572</name>
</gene>
<dbReference type="InterPro" id="IPR006943">
    <property type="entry name" value="DUF641_pln"/>
</dbReference>
<dbReference type="PANTHER" id="PTHR31161">
    <property type="entry name" value="PROTEIN GRAVITROPIC IN THE LIGHT 1"/>
    <property type="match status" value="1"/>
</dbReference>
<keyword evidence="1" id="KW-0175">Coiled coil</keyword>
<feature type="domain" description="DUF641" evidence="2">
    <location>
        <begin position="69"/>
        <end position="189"/>
    </location>
</feature>
<evidence type="ECO:0000313" key="4">
    <source>
        <dbReference type="Proteomes" id="UP000636800"/>
    </source>
</evidence>
<feature type="coiled-coil region" evidence="1">
    <location>
        <begin position="142"/>
        <end position="190"/>
    </location>
</feature>
<dbReference type="InterPro" id="IPR040225">
    <property type="entry name" value="GIL1-like"/>
</dbReference>
<accession>A0A835VGR2</accession>
<comment type="caution">
    <text evidence="3">The sequence shown here is derived from an EMBL/GenBank/DDBJ whole genome shotgun (WGS) entry which is preliminary data.</text>
</comment>
<sequence>MDSSTSVAPPPFSIGSLAKAITKFFSLHRATTGSGDGEDDDALYKIKLSENHGHHSRVLPQALSPRCERRKETEILVANIFAVVSAIKAAYAQLQLAQSPYNPDAVQSADRVIITELKRLSELKQSFSSNHLAATSPLAAQVEEQRNLLMTYKIIIAKLEAEIKSKDSEVASLQSDLKVAEKRCRTLDARLRPGRTLSSLDDLHLSGLNPAHFLTLLRSATKSIRSFVKVMTQEMESAGWDIDAAAAAIQPDICFRRRRSSSLALESYVSYLLFSDFGNPDFGLGGPLKDRLQCFAEFTELKFVKAKECFARNPQFEKFCRGKYLEMVHHKMEVSIFGDLDQRTLVSYGRGWPETKFFEGLRK</sequence>
<dbReference type="GO" id="GO:0009959">
    <property type="term" value="P:negative gravitropism"/>
    <property type="evidence" value="ECO:0007669"/>
    <property type="project" value="InterPro"/>
</dbReference>
<protein>
    <recommendedName>
        <fullName evidence="2">DUF641 domain-containing protein</fullName>
    </recommendedName>
</protein>
<dbReference type="OrthoDB" id="1337178at2759"/>
<dbReference type="GO" id="GO:0009639">
    <property type="term" value="P:response to red or far red light"/>
    <property type="evidence" value="ECO:0007669"/>
    <property type="project" value="InterPro"/>
</dbReference>
<name>A0A835VGR2_VANPL</name>